<reference evidence="3" key="1">
    <citation type="submission" date="2025-08" db="UniProtKB">
        <authorList>
            <consortium name="RefSeq"/>
        </authorList>
    </citation>
    <scope>IDENTIFICATION</scope>
    <source>
        <tissue evidence="3">Blood</tissue>
    </source>
</reference>
<organism evidence="2 3">
    <name type="scientific">Acinonyx jubatus</name>
    <name type="common">Cheetah</name>
    <dbReference type="NCBI Taxonomy" id="32536"/>
    <lineage>
        <taxon>Eukaryota</taxon>
        <taxon>Metazoa</taxon>
        <taxon>Chordata</taxon>
        <taxon>Craniata</taxon>
        <taxon>Vertebrata</taxon>
        <taxon>Euteleostomi</taxon>
        <taxon>Mammalia</taxon>
        <taxon>Eutheria</taxon>
        <taxon>Laurasiatheria</taxon>
        <taxon>Carnivora</taxon>
        <taxon>Feliformia</taxon>
        <taxon>Felidae</taxon>
        <taxon>Felinae</taxon>
        <taxon>Acinonyx</taxon>
    </lineage>
</organism>
<evidence type="ECO:0000313" key="2">
    <source>
        <dbReference type="Proteomes" id="UP001652583"/>
    </source>
</evidence>
<proteinExistence type="predicted"/>
<keyword evidence="2" id="KW-1185">Reference proteome</keyword>
<gene>
    <name evidence="3" type="primary">LOC128313495</name>
</gene>
<sequence length="313" mass="32780">MTHPACRERSTLPAGRARLGALPGPSLQMARGRVPPLDWGLCSAQLAGGRPGRRRKALSHVQGTWPRGSPAFRAHGCGSARAARGLGLRGRARGGGGITGRRGGAARRPRPEQPRHRRPRVPGAAGPKYGGCRWLTLPCPLAPTPLCGPVWGIGGGEAPNPCPGRPVSAPTAPPPPPPPRAFPSLPHLLAFSRTPRCCPQWLLSPPLLHFHPSTCPWPLSSLSVPSLDILAGSRHTPPPPPRSRGDVHGCRAPPGDPLRPASGVGGDLALAPQVPSRREAEVQLLGWRGSRAPQGPPRTGFRKAEGGVPRKGP</sequence>
<feature type="compositionally biased region" description="Gly residues" evidence="1">
    <location>
        <begin position="93"/>
        <end position="103"/>
    </location>
</feature>
<dbReference type="RefSeq" id="XP_053068365.1">
    <property type="nucleotide sequence ID" value="XM_053212390.1"/>
</dbReference>
<protein>
    <submittedName>
        <fullName evidence="3">WAS/WASL-interacting protein family member 3-like</fullName>
    </submittedName>
</protein>
<evidence type="ECO:0000256" key="1">
    <source>
        <dbReference type="SAM" id="MobiDB-lite"/>
    </source>
</evidence>
<dbReference type="GeneID" id="128313495"/>
<dbReference type="Proteomes" id="UP001652583">
    <property type="component" value="Chromosome E1"/>
</dbReference>
<accession>A0ABM3P9L2</accession>
<evidence type="ECO:0000313" key="3">
    <source>
        <dbReference type="RefSeq" id="XP_053068365.1"/>
    </source>
</evidence>
<feature type="region of interest" description="Disordered" evidence="1">
    <location>
        <begin position="88"/>
        <end position="125"/>
    </location>
</feature>
<name>A0ABM3P9L2_ACIJB</name>
<feature type="region of interest" description="Disordered" evidence="1">
    <location>
        <begin position="230"/>
        <end position="313"/>
    </location>
</feature>